<dbReference type="GO" id="GO:0007005">
    <property type="term" value="P:mitochondrion organization"/>
    <property type="evidence" value="ECO:0007669"/>
    <property type="project" value="InterPro"/>
</dbReference>
<evidence type="ECO:0000256" key="7">
    <source>
        <dbReference type="ARBA" id="ARBA00023128"/>
    </source>
</evidence>
<keyword evidence="6" id="KW-1133">Transmembrane helix</keyword>
<evidence type="ECO:0000256" key="8">
    <source>
        <dbReference type="ARBA" id="ARBA00023136"/>
    </source>
</evidence>
<keyword evidence="7" id="KW-0496">Mitochondrion</keyword>
<gene>
    <name evidence="12" type="ORF">Cboi02_000119000</name>
</gene>
<keyword evidence="5" id="KW-0809">Transit peptide</keyword>
<dbReference type="InterPro" id="IPR006683">
    <property type="entry name" value="Thioestr_dom"/>
</dbReference>
<keyword evidence="3" id="KW-0812">Transmembrane</keyword>
<dbReference type="InterPro" id="IPR029069">
    <property type="entry name" value="HotDog_dom_sf"/>
</dbReference>
<dbReference type="PANTHER" id="PTHR31068">
    <property type="entry name" value="MITOCHONDRIAL DISTRIBUTION AND MORPHOLOGY PROTEIN 31"/>
    <property type="match status" value="1"/>
</dbReference>
<evidence type="ECO:0000259" key="11">
    <source>
        <dbReference type="Pfam" id="PF03061"/>
    </source>
</evidence>
<dbReference type="GO" id="GO:0005743">
    <property type="term" value="C:mitochondrial inner membrane"/>
    <property type="evidence" value="ECO:0007669"/>
    <property type="project" value="UniProtKB-SubCell"/>
</dbReference>
<dbReference type="InterPro" id="IPR012571">
    <property type="entry name" value="Mdm31/Mdm32"/>
</dbReference>
<sequence>MKVEELVELVESNKYIRRESILNDENPYLLTGPNNLLSKDKISNHPIIYSKYITNSNDFDKLNDIFNRNKNYRKKLSIDIDDDNDNDAGDKDYEFQHGQRLIETEPTRLFDGLKEGELDITVNKEAQDVIVSNHLLAVYSLGKYMTGHANIIHGGTIATLVDEVFCRCAFQILGFAVTAKLAIDYLNPITLPAEEEPESGPEDTSRVVHIVIRCYVAEISADRRKCTVTGYVENIDTCVNTSSQHRLIEKNDSILLNSHNSYKPYQSYQLYKPLGIRLYSTNKQPNKDHPNNEHSNNEHSNNEKKSTKNELKNDLFKKKNLQDFLQTSTSWLQRLYYRIKWFLIKSIRPFNTDEYGAFLTWLLTGNILLLIIGTTTFFSLLLYTVNTVFAQELVAQFLGNLITKNSNLNVTFENAIVPEWKEGKIHFQKCFVSRRPRPLLTNNTPVETISNNNNNNNNSSNDNNNNIEKINDNSRKFKKGSQKESIELATTHNNSNNTDNHIVYDDGNYTQFDLTIEEVIISFSFSKWLSGKGIIKDCELKGMRGVVDRSHVFWKLNDKATNYKNIYKPGDWEIENFKLEDVLFTLLQPNGFRPFNVSIYSCDMPLLRKNWLFYDMLNANHMSGSYDGSLFTIHKRQRINDFEIDEEEMRYEREINKLTKYSKKNGKLINNYDDYDYDDDDDDINLPYLINKYKKKLIYYNDFELLRLLSKFSSRCNNLLKNYESEISNGNAMPGITTTNDSTNSIKSNKKFKKGQLPFKRATRLRVDNLNLDHLNKGIKGPFGWITSGTVDMIGDVMVPADDEFSVAEMIKIITDSISQQTSIRNDKNIIDSTASNATTNTIPTDTDIITPTIPSPPSDKKDLSKYFVLDFYLRLNNPKATVPLFPDELSYINSALIRPIVGYINSRKTYIPIKCRVVKNISDFDGSWTMYDSLLMDDLQVQVYDAFTNYVADENFRNERARKIGFWSLQFLIQFVLWSLGTIAS</sequence>
<dbReference type="SUPFAM" id="SSF54637">
    <property type="entry name" value="Thioesterase/thiol ester dehydrase-isomerase"/>
    <property type="match status" value="1"/>
</dbReference>
<accession>A0A9W6SV90</accession>
<evidence type="ECO:0000313" key="13">
    <source>
        <dbReference type="Proteomes" id="UP001165120"/>
    </source>
</evidence>
<feature type="compositionally biased region" description="Basic and acidic residues" evidence="10">
    <location>
        <begin position="285"/>
        <end position="309"/>
    </location>
</feature>
<evidence type="ECO:0000256" key="2">
    <source>
        <dbReference type="ARBA" id="ARBA00005687"/>
    </source>
</evidence>
<dbReference type="GO" id="GO:0000001">
    <property type="term" value="P:mitochondrion inheritance"/>
    <property type="evidence" value="ECO:0007669"/>
    <property type="project" value="InterPro"/>
</dbReference>
<dbReference type="EMBL" id="BSXN01000262">
    <property type="protein sequence ID" value="GME67832.1"/>
    <property type="molecule type" value="Genomic_DNA"/>
</dbReference>
<keyword evidence="13" id="KW-1185">Reference proteome</keyword>
<dbReference type="PANTHER" id="PTHR31068:SF0">
    <property type="entry name" value="MITOCHONDRIAL DISTRIBUTION AND MORPHOLOGY PROTEIN 31"/>
    <property type="match status" value="1"/>
</dbReference>
<evidence type="ECO:0000256" key="3">
    <source>
        <dbReference type="ARBA" id="ARBA00022692"/>
    </source>
</evidence>
<comment type="subcellular location">
    <subcellularLocation>
        <location evidence="1">Mitochondrion inner membrane</location>
    </subcellularLocation>
</comment>
<organism evidence="12 13">
    <name type="scientific">Candida boidinii</name>
    <name type="common">Yeast</name>
    <dbReference type="NCBI Taxonomy" id="5477"/>
    <lineage>
        <taxon>Eukaryota</taxon>
        <taxon>Fungi</taxon>
        <taxon>Dikarya</taxon>
        <taxon>Ascomycota</taxon>
        <taxon>Saccharomycotina</taxon>
        <taxon>Pichiomycetes</taxon>
        <taxon>Pichiales</taxon>
        <taxon>Pichiaceae</taxon>
        <taxon>Ogataea</taxon>
        <taxon>Ogataea/Candida clade</taxon>
    </lineage>
</organism>
<evidence type="ECO:0000256" key="6">
    <source>
        <dbReference type="ARBA" id="ARBA00022989"/>
    </source>
</evidence>
<reference evidence="12" key="1">
    <citation type="submission" date="2023-04" db="EMBL/GenBank/DDBJ databases">
        <title>Candida boidinii NBRC 10035.</title>
        <authorList>
            <person name="Ichikawa N."/>
            <person name="Sato H."/>
            <person name="Tonouchi N."/>
        </authorList>
    </citation>
    <scope>NUCLEOTIDE SEQUENCE</scope>
    <source>
        <strain evidence="12">NBRC 10035</strain>
    </source>
</reference>
<comment type="similarity">
    <text evidence="2">Belongs to the MDM31/MDM32 family.</text>
</comment>
<keyword evidence="8" id="KW-0472">Membrane</keyword>
<feature type="compositionally biased region" description="Low complexity" evidence="10">
    <location>
        <begin position="449"/>
        <end position="468"/>
    </location>
</feature>
<dbReference type="AlphaFoldDB" id="A0A9W6SV90"/>
<dbReference type="Pfam" id="PF03061">
    <property type="entry name" value="4HBT"/>
    <property type="match status" value="1"/>
</dbReference>
<dbReference type="Proteomes" id="UP001165120">
    <property type="component" value="Unassembled WGS sequence"/>
</dbReference>
<feature type="region of interest" description="Disordered" evidence="10">
    <location>
        <begin position="281"/>
        <end position="309"/>
    </location>
</feature>
<evidence type="ECO:0000313" key="12">
    <source>
        <dbReference type="EMBL" id="GME67832.1"/>
    </source>
</evidence>
<proteinExistence type="inferred from homology"/>
<evidence type="ECO:0000256" key="1">
    <source>
        <dbReference type="ARBA" id="ARBA00004273"/>
    </source>
</evidence>
<evidence type="ECO:0000256" key="4">
    <source>
        <dbReference type="ARBA" id="ARBA00022792"/>
    </source>
</evidence>
<evidence type="ECO:0000256" key="9">
    <source>
        <dbReference type="ARBA" id="ARBA00025191"/>
    </source>
</evidence>
<keyword evidence="4" id="KW-0999">Mitochondrion inner membrane</keyword>
<comment type="function">
    <text evidence="9">Involved in the organization of the mitochondrial membranes and the global structure of the mitochondria. Also required for mitochondrial distribution and mobility as well as for the maintenance of mitochondrial DNA nucleoids structures.</text>
</comment>
<dbReference type="Gene3D" id="3.10.129.10">
    <property type="entry name" value="Hotdog Thioesterase"/>
    <property type="match status" value="1"/>
</dbReference>
<comment type="caution">
    <text evidence="12">The sequence shown here is derived from an EMBL/GenBank/DDBJ whole genome shotgun (WGS) entry which is preliminary data.</text>
</comment>
<protein>
    <submittedName>
        <fullName evidence="12">Unnamed protein product</fullName>
    </submittedName>
</protein>
<evidence type="ECO:0000256" key="5">
    <source>
        <dbReference type="ARBA" id="ARBA00022946"/>
    </source>
</evidence>
<feature type="region of interest" description="Disordered" evidence="10">
    <location>
        <begin position="442"/>
        <end position="484"/>
    </location>
</feature>
<name>A0A9W6SV90_CANBO</name>
<feature type="domain" description="Thioesterase" evidence="11">
    <location>
        <begin position="150"/>
        <end position="192"/>
    </location>
</feature>
<dbReference type="Pfam" id="PF08118">
    <property type="entry name" value="MDM31_MDM32"/>
    <property type="match status" value="2"/>
</dbReference>
<dbReference type="CDD" id="cd03443">
    <property type="entry name" value="PaaI_thioesterase"/>
    <property type="match status" value="1"/>
</dbReference>
<feature type="compositionally biased region" description="Basic and acidic residues" evidence="10">
    <location>
        <begin position="469"/>
        <end position="484"/>
    </location>
</feature>
<evidence type="ECO:0000256" key="10">
    <source>
        <dbReference type="SAM" id="MobiDB-lite"/>
    </source>
</evidence>